<organism evidence="3 4">
    <name type="scientific">Actinokineospora auranticolor</name>
    <dbReference type="NCBI Taxonomy" id="155976"/>
    <lineage>
        <taxon>Bacteria</taxon>
        <taxon>Bacillati</taxon>
        <taxon>Actinomycetota</taxon>
        <taxon>Actinomycetes</taxon>
        <taxon>Pseudonocardiales</taxon>
        <taxon>Pseudonocardiaceae</taxon>
        <taxon>Actinokineospora</taxon>
    </lineage>
</organism>
<keyword evidence="2" id="KW-0472">Membrane</keyword>
<feature type="transmembrane region" description="Helical" evidence="2">
    <location>
        <begin position="21"/>
        <end position="39"/>
    </location>
</feature>
<feature type="transmembrane region" description="Helical" evidence="2">
    <location>
        <begin position="70"/>
        <end position="94"/>
    </location>
</feature>
<evidence type="ECO:0000313" key="3">
    <source>
        <dbReference type="EMBL" id="PPK70317.1"/>
    </source>
</evidence>
<dbReference type="Proteomes" id="UP000239203">
    <property type="component" value="Unassembled WGS sequence"/>
</dbReference>
<name>A0A2S6GYS1_9PSEU</name>
<gene>
    <name evidence="3" type="ORF">CLV40_102229</name>
</gene>
<evidence type="ECO:0000256" key="2">
    <source>
        <dbReference type="SAM" id="Phobius"/>
    </source>
</evidence>
<evidence type="ECO:0000313" key="4">
    <source>
        <dbReference type="Proteomes" id="UP000239203"/>
    </source>
</evidence>
<keyword evidence="4" id="KW-1185">Reference proteome</keyword>
<dbReference type="OrthoDB" id="3637826at2"/>
<keyword evidence="2" id="KW-0812">Transmembrane</keyword>
<proteinExistence type="predicted"/>
<dbReference type="AlphaFoldDB" id="A0A2S6GYS1"/>
<protein>
    <submittedName>
        <fullName evidence="3">Uncharacterized protein</fullName>
    </submittedName>
</protein>
<dbReference type="RefSeq" id="WP_146107927.1">
    <property type="nucleotide sequence ID" value="NZ_CP154825.1"/>
</dbReference>
<keyword evidence="2" id="KW-1133">Transmembrane helix</keyword>
<feature type="compositionally biased region" description="Polar residues" evidence="1">
    <location>
        <begin position="108"/>
        <end position="123"/>
    </location>
</feature>
<feature type="transmembrane region" description="Helical" evidence="2">
    <location>
        <begin position="45"/>
        <end position="63"/>
    </location>
</feature>
<reference evidence="3 4" key="1">
    <citation type="submission" date="2018-02" db="EMBL/GenBank/DDBJ databases">
        <title>Genomic Encyclopedia of Archaeal and Bacterial Type Strains, Phase II (KMG-II): from individual species to whole genera.</title>
        <authorList>
            <person name="Goeker M."/>
        </authorList>
    </citation>
    <scope>NUCLEOTIDE SEQUENCE [LARGE SCALE GENOMIC DNA]</scope>
    <source>
        <strain evidence="3 4">YU 961-1</strain>
    </source>
</reference>
<accession>A0A2S6GYS1</accession>
<comment type="caution">
    <text evidence="3">The sequence shown here is derived from an EMBL/GenBank/DDBJ whole genome shotgun (WGS) entry which is preliminary data.</text>
</comment>
<sequence length="248" mass="26147">MEHGYPQPPRPPDPRVGRAGVLLVVIGIIADATALVGLWSAKPLALVLVAAFLALALGVWLMIRLWGGRFGVAVLMAQLCVIASVVLGAIAVTLPTDESTADPGGTATGSKHQPTEPGSTTETDAPGSNLRVRLGGGTGTDVDSGSPKARRVTGVAEDIDLYFAEGNYFKTTGMGFINYRESDGNAQSTCAYSLKDKVAKWEYLPTPQIDVEFCFATSDGRVGWLRVEGITSPGPDSDGELELSVRVW</sequence>
<evidence type="ECO:0000256" key="1">
    <source>
        <dbReference type="SAM" id="MobiDB-lite"/>
    </source>
</evidence>
<dbReference type="EMBL" id="PTIX01000002">
    <property type="protein sequence ID" value="PPK70317.1"/>
    <property type="molecule type" value="Genomic_DNA"/>
</dbReference>
<feature type="region of interest" description="Disordered" evidence="1">
    <location>
        <begin position="98"/>
        <end position="149"/>
    </location>
</feature>